<dbReference type="Proteomes" id="UP000215224">
    <property type="component" value="Chromosome"/>
</dbReference>
<proteinExistence type="predicted"/>
<sequence>MTVELGGSRHSPAYGIVPTERNRNTSPHLHNVLLTEMRITIGVLNFPSLVADIEWVKTRAKEKGVIVEVIPVELSTIYDVDSLLTFDAFYTGETFENNLFSSLLVFYYGQNSVLRNYISSDWKAMLDSEYAQIMAMETKEESTLLARIRSIETQLVEHKLLIFTYHTSEKQTFRSYLNGIAISGLGWPNFQRIWFEKNSNNSMYWK</sequence>
<protein>
    <recommendedName>
        <fullName evidence="4">Solute-binding protein family 5 domain-containing protein</fullName>
    </recommendedName>
</protein>
<evidence type="ECO:0000313" key="2">
    <source>
        <dbReference type="EMBL" id="AST90914.1"/>
    </source>
</evidence>
<reference evidence="2 3" key="1">
    <citation type="submission" date="2016-12" db="EMBL/GenBank/DDBJ databases">
        <title>The whole genome sequencing and assembly of Bacillus cohnii DSM 6307T strain.</title>
        <authorList>
            <person name="Lee Y.-J."/>
            <person name="Yi H."/>
            <person name="Bahn Y.-S."/>
            <person name="Kim J.F."/>
            <person name="Lee D.-W."/>
        </authorList>
    </citation>
    <scope>NUCLEOTIDE SEQUENCE [LARGE SCALE GENOMIC DNA]</scope>
    <source>
        <strain evidence="2 3">DSM 6307</strain>
    </source>
</reference>
<dbReference type="KEGG" id="bcoh:BC6307_06270"/>
<dbReference type="EMBL" id="CP018866">
    <property type="protein sequence ID" value="AST90914.1"/>
    <property type="molecule type" value="Genomic_DNA"/>
</dbReference>
<feature type="region of interest" description="Disordered" evidence="1">
    <location>
        <begin position="1"/>
        <end position="20"/>
    </location>
</feature>
<dbReference type="SUPFAM" id="SSF53850">
    <property type="entry name" value="Periplasmic binding protein-like II"/>
    <property type="match status" value="1"/>
</dbReference>
<evidence type="ECO:0008006" key="4">
    <source>
        <dbReference type="Google" id="ProtNLM"/>
    </source>
</evidence>
<name>A0A223KNH5_9BACI</name>
<keyword evidence="3" id="KW-1185">Reference proteome</keyword>
<dbReference type="AlphaFoldDB" id="A0A223KNH5"/>
<organism evidence="2 3">
    <name type="scientific">Sutcliffiella cohnii</name>
    <dbReference type="NCBI Taxonomy" id="33932"/>
    <lineage>
        <taxon>Bacteria</taxon>
        <taxon>Bacillati</taxon>
        <taxon>Bacillota</taxon>
        <taxon>Bacilli</taxon>
        <taxon>Bacillales</taxon>
        <taxon>Bacillaceae</taxon>
        <taxon>Sutcliffiella</taxon>
    </lineage>
</organism>
<evidence type="ECO:0000313" key="3">
    <source>
        <dbReference type="Proteomes" id="UP000215224"/>
    </source>
</evidence>
<dbReference type="STRING" id="1314751.GCA_001591425_00030"/>
<gene>
    <name evidence="2" type="ORF">BC6307_06270</name>
</gene>
<evidence type="ECO:0000256" key="1">
    <source>
        <dbReference type="SAM" id="MobiDB-lite"/>
    </source>
</evidence>
<accession>A0A223KNH5</accession>
<dbReference type="RefSeq" id="WP_066410673.1">
    <property type="nucleotide sequence ID" value="NZ_CP018866.1"/>
</dbReference>